<evidence type="ECO:0000313" key="2">
    <source>
        <dbReference type="EMBL" id="KAF0046604.1"/>
    </source>
</evidence>
<feature type="compositionally biased region" description="Acidic residues" evidence="1">
    <location>
        <begin position="58"/>
        <end position="67"/>
    </location>
</feature>
<evidence type="ECO:0000256" key="1">
    <source>
        <dbReference type="SAM" id="MobiDB-lite"/>
    </source>
</evidence>
<dbReference type="Proteomes" id="UP000438429">
    <property type="component" value="Unassembled WGS sequence"/>
</dbReference>
<proteinExistence type="predicted"/>
<organism evidence="2 3">
    <name type="scientific">Scophthalmus maximus</name>
    <name type="common">Turbot</name>
    <name type="synonym">Psetta maxima</name>
    <dbReference type="NCBI Taxonomy" id="52904"/>
    <lineage>
        <taxon>Eukaryota</taxon>
        <taxon>Metazoa</taxon>
        <taxon>Chordata</taxon>
        <taxon>Craniata</taxon>
        <taxon>Vertebrata</taxon>
        <taxon>Euteleostomi</taxon>
        <taxon>Actinopterygii</taxon>
        <taxon>Neopterygii</taxon>
        <taxon>Teleostei</taxon>
        <taxon>Neoteleostei</taxon>
        <taxon>Acanthomorphata</taxon>
        <taxon>Carangaria</taxon>
        <taxon>Pleuronectiformes</taxon>
        <taxon>Pleuronectoidei</taxon>
        <taxon>Scophthalmidae</taxon>
        <taxon>Scophthalmus</taxon>
    </lineage>
</organism>
<comment type="caution">
    <text evidence="2">The sequence shown here is derived from an EMBL/GenBank/DDBJ whole genome shotgun (WGS) entry which is preliminary data.</text>
</comment>
<reference evidence="2 3" key="1">
    <citation type="submission" date="2019-06" db="EMBL/GenBank/DDBJ databases">
        <title>Draft genomes of female and male turbot (Scophthalmus maximus).</title>
        <authorList>
            <person name="Xu H."/>
            <person name="Xu X.-W."/>
            <person name="Shao C."/>
            <person name="Chen S."/>
        </authorList>
    </citation>
    <scope>NUCLEOTIDE SEQUENCE [LARGE SCALE GENOMIC DNA]</scope>
    <source>
        <strain evidence="2">Ysfricsl-2016a</strain>
        <tissue evidence="2">Blood</tissue>
    </source>
</reference>
<feature type="compositionally biased region" description="Polar residues" evidence="1">
    <location>
        <begin position="31"/>
        <end position="50"/>
    </location>
</feature>
<dbReference type="AlphaFoldDB" id="A0A6A4TTR2"/>
<feature type="region of interest" description="Disordered" evidence="1">
    <location>
        <begin position="1"/>
        <end position="75"/>
    </location>
</feature>
<sequence length="157" mass="18053">MTDPAADCQSERHPEMQQQQTDQPTYHHVNLTDSSALPHATTRSSSTLATECNCHREEEEEEEEETDGTGKWTEPGVRAFSSLTTTADHESACIANLWNDDRVLRVTADKDARGRKEKRQRHFESLFFPFRAFRWISTFQLRGVQLRSGREEARDIA</sequence>
<evidence type="ECO:0000313" key="3">
    <source>
        <dbReference type="Proteomes" id="UP000438429"/>
    </source>
</evidence>
<name>A0A6A4TTR2_SCOMX</name>
<protein>
    <submittedName>
        <fullName evidence="2">Uncharacterized protein</fullName>
    </submittedName>
</protein>
<gene>
    <name evidence="2" type="ORF">F2P81_000237</name>
</gene>
<dbReference type="EMBL" id="VEVO01000001">
    <property type="protein sequence ID" value="KAF0046604.1"/>
    <property type="molecule type" value="Genomic_DNA"/>
</dbReference>
<accession>A0A6A4TTR2</accession>